<evidence type="ECO:0000313" key="2">
    <source>
        <dbReference type="Proteomes" id="UP000483820"/>
    </source>
</evidence>
<dbReference type="GeneID" id="9826934"/>
<dbReference type="Pfam" id="PF12078">
    <property type="entry name" value="DUF3557"/>
    <property type="match status" value="1"/>
</dbReference>
<name>A0A6A5HDP4_CAERE</name>
<sequence length="438" mass="50929">MPVIPVQYESLKAILPYMDPNTRFQISLRIPSISSLEKRLPLKIVNLKFSKTGIEVNGTRYRLGVYRELKDKNVPSGVQMSMLPMSHDIDEHGFAISPGINTVLPGDVDLRKGILANSQNDTNRKEHLLVQKLETLKKIFADRLNQEYNRYLALRTRYRWKDSSVSLIQNQIDVLQTALEPFKHRRDNTKPPYTNSIQLTLTSQRRGLIQRIPYNKNLFEAMKILSATLFGKRRSIISVKNVTIDFHNYILRFPVETKLRIQALDILSWNASNFQEFSQIIDKSSFPLQQLTMKCGARGSRFEHAIVKEAKSLIININKISRRPWIPILRNLTNRHLYLETQSRQESHEDYVNFISSWLENGKRPVGTSWSGIKKEETVKRVLINLKMRPEVVAVSDNYVQLRVNASSSLQVFYLPLKTSDFYSKWLLTWRVVRSQLE</sequence>
<dbReference type="InterPro" id="IPR021942">
    <property type="entry name" value="DUF3557"/>
</dbReference>
<gene>
    <name evidence="1" type="ORF">GCK72_004390</name>
</gene>
<comment type="caution">
    <text evidence="1">The sequence shown here is derived from an EMBL/GenBank/DDBJ whole genome shotgun (WGS) entry which is preliminary data.</text>
</comment>
<dbReference type="PANTHER" id="PTHR31379:SF1">
    <property type="entry name" value="F-BOX C PROTEIN-RELATED"/>
    <property type="match status" value="1"/>
</dbReference>
<dbReference type="RefSeq" id="XP_003097788.2">
    <property type="nucleotide sequence ID" value="XM_003097740.2"/>
</dbReference>
<evidence type="ECO:0000313" key="1">
    <source>
        <dbReference type="EMBL" id="KAF1764442.1"/>
    </source>
</evidence>
<organism evidence="1 2">
    <name type="scientific">Caenorhabditis remanei</name>
    <name type="common">Caenorhabditis vulgaris</name>
    <dbReference type="NCBI Taxonomy" id="31234"/>
    <lineage>
        <taxon>Eukaryota</taxon>
        <taxon>Metazoa</taxon>
        <taxon>Ecdysozoa</taxon>
        <taxon>Nematoda</taxon>
        <taxon>Chromadorea</taxon>
        <taxon>Rhabditida</taxon>
        <taxon>Rhabditina</taxon>
        <taxon>Rhabditomorpha</taxon>
        <taxon>Rhabditoidea</taxon>
        <taxon>Rhabditidae</taxon>
        <taxon>Peloderinae</taxon>
        <taxon>Caenorhabditis</taxon>
    </lineage>
</organism>
<dbReference type="CTD" id="9826934"/>
<dbReference type="EMBL" id="WUAV01000002">
    <property type="protein sequence ID" value="KAF1764442.1"/>
    <property type="molecule type" value="Genomic_DNA"/>
</dbReference>
<dbReference type="PANTHER" id="PTHR31379">
    <property type="entry name" value="F-BOX C PROTEIN-RELATED-RELATED"/>
    <property type="match status" value="1"/>
</dbReference>
<dbReference type="Proteomes" id="UP000483820">
    <property type="component" value="Chromosome II"/>
</dbReference>
<protein>
    <submittedName>
        <fullName evidence="1">Uncharacterized protein</fullName>
    </submittedName>
</protein>
<accession>A0A6A5HDP4</accession>
<dbReference type="AlphaFoldDB" id="A0A6A5HDP4"/>
<dbReference type="KEGG" id="crq:GCK72_004390"/>
<reference evidence="1 2" key="1">
    <citation type="submission" date="2019-12" db="EMBL/GenBank/DDBJ databases">
        <title>Chromosome-level assembly of the Caenorhabditis remanei genome.</title>
        <authorList>
            <person name="Teterina A.A."/>
            <person name="Willis J.H."/>
            <person name="Phillips P.C."/>
        </authorList>
    </citation>
    <scope>NUCLEOTIDE SEQUENCE [LARGE SCALE GENOMIC DNA]</scope>
    <source>
        <strain evidence="1 2">PX506</strain>
        <tissue evidence="1">Whole organism</tissue>
    </source>
</reference>
<proteinExistence type="predicted"/>